<dbReference type="PANTHER" id="PTHR10210">
    <property type="entry name" value="RIBOSE-PHOSPHATE DIPHOSPHOKINASE FAMILY MEMBER"/>
    <property type="match status" value="1"/>
</dbReference>
<reference evidence="12 13" key="1">
    <citation type="journal article" date="2023" name="Commun. Biol.">
        <title>Genome analysis of Parmales, the sister group of diatoms, reveals the evolutionary specialization of diatoms from phago-mixotrophs to photoautotrophs.</title>
        <authorList>
            <person name="Ban H."/>
            <person name="Sato S."/>
            <person name="Yoshikawa S."/>
            <person name="Yamada K."/>
            <person name="Nakamura Y."/>
            <person name="Ichinomiya M."/>
            <person name="Sato N."/>
            <person name="Blanc-Mathieu R."/>
            <person name="Endo H."/>
            <person name="Kuwata A."/>
            <person name="Ogata H."/>
        </authorList>
    </citation>
    <scope>NUCLEOTIDE SEQUENCE [LARGE SCALE GENOMIC DNA]</scope>
</reference>
<comment type="pathway">
    <text evidence="1">Metabolic intermediate biosynthesis; 5-phospho-alpha-D-ribose 1-diphosphate biosynthesis; 5-phospho-alpha-D-ribose 1-diphosphate from D-ribose 5-phosphate (route I): step 1/1.</text>
</comment>
<dbReference type="PANTHER" id="PTHR10210:SF32">
    <property type="entry name" value="RIBOSE-PHOSPHATE PYROPHOSPHOKINASE 2"/>
    <property type="match status" value="1"/>
</dbReference>
<proteinExistence type="inferred from homology"/>
<evidence type="ECO:0000313" key="12">
    <source>
        <dbReference type="EMBL" id="GMI34387.1"/>
    </source>
</evidence>
<keyword evidence="7" id="KW-0418">Kinase</keyword>
<evidence type="ECO:0000256" key="4">
    <source>
        <dbReference type="ARBA" id="ARBA00022679"/>
    </source>
</evidence>
<dbReference type="Pfam" id="PF13793">
    <property type="entry name" value="Pribosyltran_N"/>
    <property type="match status" value="1"/>
</dbReference>
<dbReference type="CDD" id="cd06223">
    <property type="entry name" value="PRTases_typeI"/>
    <property type="match status" value="1"/>
</dbReference>
<keyword evidence="8" id="KW-0067">ATP-binding</keyword>
<sequence>MFPRSTARLLAPLSAACLCLPAPPSCDARDAPPQSFFTKSVKEGVTTKKNYFNHSPAGVGKYNDGETSVQVLSTCRGKDAFVICSTRRNDDIMELLLTVSALRRASSKTITAVVPYYGYSRQDMKRKREPIAAADIALMLTEMGADRVMCMDLHNDSLRGFFDVSTPVDNLLPGPVAAAYMNEQLGEGEDEVMVVAPHEGQVGRAAEFRRKLNTLSGKPVGMAFVSKHRAAKEGASRLRTPDAANPAAWSARAGSLAGGDYQAMLVGDVKGKTCVIVDDIVDTGTTLLNVVEQLKLAGAKKVYAFATHALFSGEDTLARITKSDLEYLLVTNTVYHKTGSLPGKIRQLSVAPLLAEAIARTVENRSVSEILKENADPKLPGEAEHPRVPT</sequence>
<evidence type="ECO:0000256" key="10">
    <source>
        <dbReference type="SAM" id="SignalP"/>
    </source>
</evidence>
<keyword evidence="13" id="KW-1185">Reference proteome</keyword>
<evidence type="ECO:0000256" key="1">
    <source>
        <dbReference type="ARBA" id="ARBA00004996"/>
    </source>
</evidence>
<comment type="catalytic activity">
    <reaction evidence="9">
        <text>D-ribose 5-phosphate + ATP = 5-phospho-alpha-D-ribose 1-diphosphate + AMP + H(+)</text>
        <dbReference type="Rhea" id="RHEA:15609"/>
        <dbReference type="ChEBI" id="CHEBI:15378"/>
        <dbReference type="ChEBI" id="CHEBI:30616"/>
        <dbReference type="ChEBI" id="CHEBI:58017"/>
        <dbReference type="ChEBI" id="CHEBI:78346"/>
        <dbReference type="ChEBI" id="CHEBI:456215"/>
        <dbReference type="EC" id="2.7.6.1"/>
    </reaction>
</comment>
<evidence type="ECO:0000256" key="9">
    <source>
        <dbReference type="ARBA" id="ARBA00049535"/>
    </source>
</evidence>
<evidence type="ECO:0000259" key="11">
    <source>
        <dbReference type="Pfam" id="PF13793"/>
    </source>
</evidence>
<dbReference type="InterPro" id="IPR029057">
    <property type="entry name" value="PRTase-like"/>
</dbReference>
<evidence type="ECO:0000256" key="8">
    <source>
        <dbReference type="ARBA" id="ARBA00022840"/>
    </source>
</evidence>
<keyword evidence="5" id="KW-0545">Nucleotide biosynthesis</keyword>
<evidence type="ECO:0000256" key="3">
    <source>
        <dbReference type="ARBA" id="ARBA00013247"/>
    </source>
</evidence>
<dbReference type="InterPro" id="IPR029099">
    <property type="entry name" value="Pribosyltran_N"/>
</dbReference>
<evidence type="ECO:0000256" key="2">
    <source>
        <dbReference type="ARBA" id="ARBA00006478"/>
    </source>
</evidence>
<keyword evidence="4" id="KW-0808">Transferase</keyword>
<evidence type="ECO:0000256" key="6">
    <source>
        <dbReference type="ARBA" id="ARBA00022741"/>
    </source>
</evidence>
<dbReference type="InterPro" id="IPR005946">
    <property type="entry name" value="Rib-P_diPkinase"/>
</dbReference>
<gene>
    <name evidence="12" type="ORF">TeGR_g6808</name>
</gene>
<dbReference type="EMBL" id="BRYB01000635">
    <property type="protein sequence ID" value="GMI34387.1"/>
    <property type="molecule type" value="Genomic_DNA"/>
</dbReference>
<comment type="caution">
    <text evidence="12">The sequence shown here is derived from an EMBL/GenBank/DDBJ whole genome shotgun (WGS) entry which is preliminary data.</text>
</comment>
<name>A0ABQ6MVQ3_9STRA</name>
<protein>
    <recommendedName>
        <fullName evidence="3">ribose-phosphate diphosphokinase</fullName>
        <ecNumber evidence="3">2.7.6.1</ecNumber>
    </recommendedName>
</protein>
<accession>A0ABQ6MVQ3</accession>
<organism evidence="12 13">
    <name type="scientific">Tetraparma gracilis</name>
    <dbReference type="NCBI Taxonomy" id="2962635"/>
    <lineage>
        <taxon>Eukaryota</taxon>
        <taxon>Sar</taxon>
        <taxon>Stramenopiles</taxon>
        <taxon>Ochrophyta</taxon>
        <taxon>Bolidophyceae</taxon>
        <taxon>Parmales</taxon>
        <taxon>Triparmaceae</taxon>
        <taxon>Tetraparma</taxon>
    </lineage>
</organism>
<dbReference type="EC" id="2.7.6.1" evidence="3"/>
<feature type="chain" id="PRO_5045827952" description="ribose-phosphate diphosphokinase" evidence="10">
    <location>
        <begin position="29"/>
        <end position="390"/>
    </location>
</feature>
<dbReference type="SUPFAM" id="SSF53271">
    <property type="entry name" value="PRTase-like"/>
    <property type="match status" value="1"/>
</dbReference>
<dbReference type="Gene3D" id="3.40.50.2020">
    <property type="match status" value="2"/>
</dbReference>
<dbReference type="Proteomes" id="UP001165060">
    <property type="component" value="Unassembled WGS sequence"/>
</dbReference>
<dbReference type="InterPro" id="IPR000836">
    <property type="entry name" value="PRTase_dom"/>
</dbReference>
<evidence type="ECO:0000313" key="13">
    <source>
        <dbReference type="Proteomes" id="UP001165060"/>
    </source>
</evidence>
<comment type="similarity">
    <text evidence="2">Belongs to the ribose-phosphate pyrophosphokinase family.</text>
</comment>
<feature type="domain" description="Ribose-phosphate pyrophosphokinase N-terminal" evidence="11">
    <location>
        <begin position="54"/>
        <end position="144"/>
    </location>
</feature>
<dbReference type="NCBIfam" id="TIGR01251">
    <property type="entry name" value="ribP_PPkin"/>
    <property type="match status" value="1"/>
</dbReference>
<keyword evidence="6" id="KW-0547">Nucleotide-binding</keyword>
<feature type="signal peptide" evidence="10">
    <location>
        <begin position="1"/>
        <end position="28"/>
    </location>
</feature>
<dbReference type="SMART" id="SM01400">
    <property type="entry name" value="Pribosyltran_N"/>
    <property type="match status" value="1"/>
</dbReference>
<evidence type="ECO:0000256" key="7">
    <source>
        <dbReference type="ARBA" id="ARBA00022777"/>
    </source>
</evidence>
<keyword evidence="10" id="KW-0732">Signal</keyword>
<evidence type="ECO:0000256" key="5">
    <source>
        <dbReference type="ARBA" id="ARBA00022727"/>
    </source>
</evidence>
<dbReference type="Pfam" id="PF14572">
    <property type="entry name" value="Pribosyl_synth"/>
    <property type="match status" value="1"/>
</dbReference>